<feature type="compositionally biased region" description="Polar residues" evidence="5">
    <location>
        <begin position="657"/>
        <end position="680"/>
    </location>
</feature>
<dbReference type="PANTHER" id="PTHR31001:SF40">
    <property type="entry name" value="ZN(II)2CYS6 TRANSCRIPTION FACTOR (EUROFUNG)"/>
    <property type="match status" value="1"/>
</dbReference>
<keyword evidence="4" id="KW-0539">Nucleus</keyword>
<proteinExistence type="predicted"/>
<evidence type="ECO:0000256" key="5">
    <source>
        <dbReference type="SAM" id="MobiDB-lite"/>
    </source>
</evidence>
<feature type="transmembrane region" description="Helical" evidence="6">
    <location>
        <begin position="278"/>
        <end position="296"/>
    </location>
</feature>
<keyword evidence="3" id="KW-0804">Transcription</keyword>
<protein>
    <submittedName>
        <fullName evidence="8">Transcription factor, fungi</fullName>
    </submittedName>
</protein>
<organism evidence="8 9">
    <name type="scientific">Penicillium italicum</name>
    <name type="common">Blue mold</name>
    <dbReference type="NCBI Taxonomy" id="40296"/>
    <lineage>
        <taxon>Eukaryota</taxon>
        <taxon>Fungi</taxon>
        <taxon>Dikarya</taxon>
        <taxon>Ascomycota</taxon>
        <taxon>Pezizomycotina</taxon>
        <taxon>Eurotiomycetes</taxon>
        <taxon>Eurotiomycetidae</taxon>
        <taxon>Eurotiales</taxon>
        <taxon>Aspergillaceae</taxon>
        <taxon>Penicillium</taxon>
    </lineage>
</organism>
<dbReference type="InterPro" id="IPR050613">
    <property type="entry name" value="Sec_Metabolite_Reg"/>
</dbReference>
<evidence type="ECO:0000256" key="3">
    <source>
        <dbReference type="ARBA" id="ARBA00023163"/>
    </source>
</evidence>
<dbReference type="GO" id="GO:0006351">
    <property type="term" value="P:DNA-templated transcription"/>
    <property type="evidence" value="ECO:0007669"/>
    <property type="project" value="InterPro"/>
</dbReference>
<keyword evidence="6" id="KW-0812">Transmembrane</keyword>
<dbReference type="OMA" id="PLSCENC"/>
<feature type="compositionally biased region" description="Polar residues" evidence="5">
    <location>
        <begin position="85"/>
        <end position="109"/>
    </location>
</feature>
<evidence type="ECO:0000256" key="4">
    <source>
        <dbReference type="ARBA" id="ARBA00023242"/>
    </source>
</evidence>
<keyword evidence="6" id="KW-0472">Membrane</keyword>
<feature type="domain" description="Xylanolytic transcriptional activator regulatory" evidence="7">
    <location>
        <begin position="245"/>
        <end position="402"/>
    </location>
</feature>
<dbReference type="HOGENOM" id="CLU_018186_0_0_1"/>
<dbReference type="CDD" id="cd12148">
    <property type="entry name" value="fungal_TF_MHR"/>
    <property type="match status" value="1"/>
</dbReference>
<dbReference type="InterPro" id="IPR007219">
    <property type="entry name" value="XnlR_reg_dom"/>
</dbReference>
<feature type="region of interest" description="Disordered" evidence="5">
    <location>
        <begin position="84"/>
        <end position="117"/>
    </location>
</feature>
<dbReference type="PhylomeDB" id="A0A0A2KAU2"/>
<evidence type="ECO:0000256" key="2">
    <source>
        <dbReference type="ARBA" id="ARBA00023015"/>
    </source>
</evidence>
<dbReference type="PANTHER" id="PTHR31001">
    <property type="entry name" value="UNCHARACTERIZED TRANSCRIPTIONAL REGULATORY PROTEIN"/>
    <property type="match status" value="1"/>
</dbReference>
<keyword evidence="9" id="KW-1185">Reference proteome</keyword>
<evidence type="ECO:0000259" key="7">
    <source>
        <dbReference type="Pfam" id="PF04082"/>
    </source>
</evidence>
<evidence type="ECO:0000256" key="1">
    <source>
        <dbReference type="ARBA" id="ARBA00004123"/>
    </source>
</evidence>
<name>A0A0A2KAU2_PENIT</name>
<keyword evidence="6" id="KW-1133">Transmembrane helix</keyword>
<dbReference type="GO" id="GO:0005634">
    <property type="term" value="C:nucleus"/>
    <property type="evidence" value="ECO:0007669"/>
    <property type="project" value="UniProtKB-SubCell"/>
</dbReference>
<reference evidence="8 9" key="1">
    <citation type="journal article" date="2015" name="Mol. Plant Microbe Interact.">
        <title>Genome, transcriptome, and functional analyses of Penicillium expansum provide new insights into secondary metabolism and pathogenicity.</title>
        <authorList>
            <person name="Ballester A.R."/>
            <person name="Marcet-Houben M."/>
            <person name="Levin E."/>
            <person name="Sela N."/>
            <person name="Selma-Lazaro C."/>
            <person name="Carmona L."/>
            <person name="Wisniewski M."/>
            <person name="Droby S."/>
            <person name="Gonzalez-Candelas L."/>
            <person name="Gabaldon T."/>
        </authorList>
    </citation>
    <scope>NUCLEOTIDE SEQUENCE [LARGE SCALE GENOMIC DNA]</scope>
    <source>
        <strain evidence="8 9">PHI-1</strain>
    </source>
</reference>
<dbReference type="STRING" id="40296.A0A0A2KAU2"/>
<feature type="compositionally biased region" description="Polar residues" evidence="5">
    <location>
        <begin position="138"/>
        <end position="153"/>
    </location>
</feature>
<keyword evidence="2" id="KW-0805">Transcription regulation</keyword>
<feature type="region of interest" description="Disordered" evidence="5">
    <location>
        <begin position="138"/>
        <end position="170"/>
    </location>
</feature>
<dbReference type="EMBL" id="JQGA01001543">
    <property type="protein sequence ID" value="KGO64957.1"/>
    <property type="molecule type" value="Genomic_DNA"/>
</dbReference>
<dbReference type="GO" id="GO:0008270">
    <property type="term" value="F:zinc ion binding"/>
    <property type="evidence" value="ECO:0007669"/>
    <property type="project" value="InterPro"/>
</dbReference>
<comment type="caution">
    <text evidence="8">The sequence shown here is derived from an EMBL/GenBank/DDBJ whole genome shotgun (WGS) entry which is preliminary data.</text>
</comment>
<evidence type="ECO:0000256" key="6">
    <source>
        <dbReference type="SAM" id="Phobius"/>
    </source>
</evidence>
<accession>A0A0A2KAU2</accession>
<dbReference type="Pfam" id="PF04082">
    <property type="entry name" value="Fungal_trans"/>
    <property type="match status" value="1"/>
</dbReference>
<dbReference type="AlphaFoldDB" id="A0A0A2KAU2"/>
<dbReference type="Proteomes" id="UP000030104">
    <property type="component" value="Unassembled WGS sequence"/>
</dbReference>
<feature type="region of interest" description="Disordered" evidence="5">
    <location>
        <begin position="656"/>
        <end position="682"/>
    </location>
</feature>
<gene>
    <name evidence="8" type="ORF">PITC_041760</name>
</gene>
<evidence type="ECO:0000313" key="8">
    <source>
        <dbReference type="EMBL" id="KGO64957.1"/>
    </source>
</evidence>
<evidence type="ECO:0000313" key="9">
    <source>
        <dbReference type="Proteomes" id="UP000030104"/>
    </source>
</evidence>
<sequence>MASWRSNSRIGNYLRPLRVSPLLAATSSSRTPSIKFCILGCLLARISLCPLAIHVSVFRSPVSRAEFARSDVLGMAPLAALASDVPQQSQPQAQPLGNRSSSPDTTPQPRHQGLAGEPNADLVARIEKLEQLLHAKNQQQETALPAQHVSQLDSEIEGRRRSEPATASATGTLISSASGHVRFLPATSGRRIFHRVSQEGPFPSQESAMIDTPSGPYPFGEHDTENRHNLLAKLPPTEYCDQLKDLYFKSITPLFPILHSPTFHERYRRFSKDPDQASLAWLALLFTILGTAVLALENDSPLLKTLSLKLTPWDRVTELSERYYTTAMKCLEADHYLWRHNVSTLQALLNLIYGIHHSHGQTWTLLGLVYHLALSIGCHVDPATFSLDIVEAEERRRCWLGLVTLLCNQNLAITGVDIYQSVFSSRVLPPAAVCDEDIVQGQPGPIANSEDINPISYLMQKSRLFQISSEICDPVLAAPPDDPTALKRLDAAIRAELDPLEQSYAWMHESNPSVFHTNLLLSFAHHLVLILHSNVLNEGTFCRPQHSWSKQNCLKSAQRVLELHADFHRLPQFAPFHWYIRGRGAFHAFHAAFVLVLVLSIEPQEPCTSKLVRLLHECHSRLEASKAQSQLCTRTATILGQMLSSKRMTVSGLVPDGQQSAVSQGAKSNSQMNPNSQPVDLTNGHAFTSEGVVFPSLARQIEPQQWINPVNMDWDQWDLIMNSVGTIS</sequence>
<dbReference type="OrthoDB" id="2406834at2759"/>
<comment type="subcellular location">
    <subcellularLocation>
        <location evidence="1">Nucleus</location>
    </subcellularLocation>
</comment>
<dbReference type="GO" id="GO:0003677">
    <property type="term" value="F:DNA binding"/>
    <property type="evidence" value="ECO:0007669"/>
    <property type="project" value="InterPro"/>
</dbReference>